<evidence type="ECO:0000313" key="2">
    <source>
        <dbReference type="Proteomes" id="UP000324222"/>
    </source>
</evidence>
<sequence>MDASKRISKCRGVTRVASSGGSQLHFLRMPDLGQLPAHSHPRCSRHHLPCRPPPTASSFSSSSSLLLPSSQVVALTLIH</sequence>
<gene>
    <name evidence="1" type="ORF">E2C01_021495</name>
</gene>
<proteinExistence type="predicted"/>
<protein>
    <submittedName>
        <fullName evidence="1">Uncharacterized protein</fullName>
    </submittedName>
</protein>
<reference evidence="1 2" key="1">
    <citation type="submission" date="2019-05" db="EMBL/GenBank/DDBJ databases">
        <title>Another draft genome of Portunus trituberculatus and its Hox gene families provides insights of decapod evolution.</title>
        <authorList>
            <person name="Jeong J.-H."/>
            <person name="Song I."/>
            <person name="Kim S."/>
            <person name="Choi T."/>
            <person name="Kim D."/>
            <person name="Ryu S."/>
            <person name="Kim W."/>
        </authorList>
    </citation>
    <scope>NUCLEOTIDE SEQUENCE [LARGE SCALE GENOMIC DNA]</scope>
    <source>
        <tissue evidence="1">Muscle</tissue>
    </source>
</reference>
<accession>A0A5B7E687</accession>
<dbReference type="EMBL" id="VSRR010001888">
    <property type="protein sequence ID" value="MPC28294.1"/>
    <property type="molecule type" value="Genomic_DNA"/>
</dbReference>
<organism evidence="1 2">
    <name type="scientific">Portunus trituberculatus</name>
    <name type="common">Swimming crab</name>
    <name type="synonym">Neptunus trituberculatus</name>
    <dbReference type="NCBI Taxonomy" id="210409"/>
    <lineage>
        <taxon>Eukaryota</taxon>
        <taxon>Metazoa</taxon>
        <taxon>Ecdysozoa</taxon>
        <taxon>Arthropoda</taxon>
        <taxon>Crustacea</taxon>
        <taxon>Multicrustacea</taxon>
        <taxon>Malacostraca</taxon>
        <taxon>Eumalacostraca</taxon>
        <taxon>Eucarida</taxon>
        <taxon>Decapoda</taxon>
        <taxon>Pleocyemata</taxon>
        <taxon>Brachyura</taxon>
        <taxon>Eubrachyura</taxon>
        <taxon>Portunoidea</taxon>
        <taxon>Portunidae</taxon>
        <taxon>Portuninae</taxon>
        <taxon>Portunus</taxon>
    </lineage>
</organism>
<dbReference type="Proteomes" id="UP000324222">
    <property type="component" value="Unassembled WGS sequence"/>
</dbReference>
<evidence type="ECO:0000313" key="1">
    <source>
        <dbReference type="EMBL" id="MPC28294.1"/>
    </source>
</evidence>
<name>A0A5B7E687_PORTR</name>
<keyword evidence="2" id="KW-1185">Reference proteome</keyword>
<dbReference type="AlphaFoldDB" id="A0A5B7E687"/>
<comment type="caution">
    <text evidence="1">The sequence shown here is derived from an EMBL/GenBank/DDBJ whole genome shotgun (WGS) entry which is preliminary data.</text>
</comment>